<dbReference type="InParanoid" id="A0A0V0R959"/>
<keyword evidence="2" id="KW-1185">Reference proteome</keyword>
<dbReference type="AlphaFoldDB" id="A0A0V0R959"/>
<dbReference type="EMBL" id="LDAU01000008">
    <property type="protein sequence ID" value="KRX11011.1"/>
    <property type="molecule type" value="Genomic_DNA"/>
</dbReference>
<proteinExistence type="predicted"/>
<name>A0A0V0R959_PSEPJ</name>
<comment type="caution">
    <text evidence="1">The sequence shown here is derived from an EMBL/GenBank/DDBJ whole genome shotgun (WGS) entry which is preliminary data.</text>
</comment>
<dbReference type="Proteomes" id="UP000054937">
    <property type="component" value="Unassembled WGS sequence"/>
</dbReference>
<dbReference type="InterPro" id="IPR032675">
    <property type="entry name" value="LRR_dom_sf"/>
</dbReference>
<sequence>MEQQKEELRIKIPNEKKLESLCQYFSQQDQDVYRQFRLILLDMNSLRMTIDLNLRGNQLTSQGVSTFFQQIQNTQSVQKLGINLSYNFIDEQSVLAIMEFINRQSLLQKLDLSFEQTEVKKGPYILKFVDFPHVFTKYRVEFGQSVINFEDHDDNTYTSKDLYNKFEGMISQFYKVFLLQKLYKIYVMNEEAQKILENYDLSVYQLVYDLNIDNDISSLTTLYK</sequence>
<reference evidence="1 2" key="1">
    <citation type="journal article" date="2015" name="Sci. Rep.">
        <title>Genome of the facultative scuticociliatosis pathogen Pseudocohnilembus persalinus provides insight into its virulence through horizontal gene transfer.</title>
        <authorList>
            <person name="Xiong J."/>
            <person name="Wang G."/>
            <person name="Cheng J."/>
            <person name="Tian M."/>
            <person name="Pan X."/>
            <person name="Warren A."/>
            <person name="Jiang C."/>
            <person name="Yuan D."/>
            <person name="Miao W."/>
        </authorList>
    </citation>
    <scope>NUCLEOTIDE SEQUENCE [LARGE SCALE GENOMIC DNA]</scope>
    <source>
        <strain evidence="1">36N120E</strain>
    </source>
</reference>
<dbReference type="Gene3D" id="3.80.10.10">
    <property type="entry name" value="Ribonuclease Inhibitor"/>
    <property type="match status" value="1"/>
</dbReference>
<organism evidence="1 2">
    <name type="scientific">Pseudocohnilembus persalinus</name>
    <name type="common">Ciliate</name>
    <dbReference type="NCBI Taxonomy" id="266149"/>
    <lineage>
        <taxon>Eukaryota</taxon>
        <taxon>Sar</taxon>
        <taxon>Alveolata</taxon>
        <taxon>Ciliophora</taxon>
        <taxon>Intramacronucleata</taxon>
        <taxon>Oligohymenophorea</taxon>
        <taxon>Scuticociliatia</taxon>
        <taxon>Philasterida</taxon>
        <taxon>Pseudocohnilembidae</taxon>
        <taxon>Pseudocohnilembus</taxon>
    </lineage>
</organism>
<protein>
    <submittedName>
        <fullName evidence="1">Uncharacterized protein</fullName>
    </submittedName>
</protein>
<gene>
    <name evidence="1" type="ORF">PPERSA_01210</name>
</gene>
<evidence type="ECO:0000313" key="1">
    <source>
        <dbReference type="EMBL" id="KRX11011.1"/>
    </source>
</evidence>
<accession>A0A0V0R959</accession>
<evidence type="ECO:0000313" key="2">
    <source>
        <dbReference type="Proteomes" id="UP000054937"/>
    </source>
</evidence>
<dbReference type="SUPFAM" id="SSF52047">
    <property type="entry name" value="RNI-like"/>
    <property type="match status" value="1"/>
</dbReference>